<evidence type="ECO:0000256" key="5">
    <source>
        <dbReference type="ARBA" id="ARBA00022679"/>
    </source>
</evidence>
<dbReference type="InterPro" id="IPR025993">
    <property type="entry name" value="Ceramide_glucosylTrfase"/>
</dbReference>
<protein>
    <submittedName>
        <fullName evidence="10">Glycosyltransferase, catalytic subunit of cellulose synthase and poly-beta-1,6-N-acetylglucosamine synthase</fullName>
    </submittedName>
</protein>
<dbReference type="RefSeq" id="WP_092152660.1">
    <property type="nucleotide sequence ID" value="NZ_FNBX01000002.1"/>
</dbReference>
<name>A0A1G7IY76_9BACT</name>
<dbReference type="AlphaFoldDB" id="A0A1G7IY76"/>
<dbReference type="EMBL" id="FNBX01000002">
    <property type="protein sequence ID" value="SDF17657.1"/>
    <property type="molecule type" value="Genomic_DNA"/>
</dbReference>
<dbReference type="Pfam" id="PF13506">
    <property type="entry name" value="Glyco_transf_21"/>
    <property type="match status" value="1"/>
</dbReference>
<keyword evidence="5 10" id="KW-0808">Transferase</keyword>
<feature type="transmembrane region" description="Helical" evidence="9">
    <location>
        <begin position="346"/>
        <end position="372"/>
    </location>
</feature>
<reference evidence="11" key="1">
    <citation type="submission" date="2016-10" db="EMBL/GenBank/DDBJ databases">
        <authorList>
            <person name="Varghese N."/>
            <person name="Submissions S."/>
        </authorList>
    </citation>
    <scope>NUCLEOTIDE SEQUENCE [LARGE SCALE GENOMIC DNA]</scope>
    <source>
        <strain evidence="11">KHC7</strain>
    </source>
</reference>
<dbReference type="STRING" id="571438.SAMN05192586_102118"/>
<accession>A0A1G7IY76</accession>
<proteinExistence type="predicted"/>
<gene>
    <name evidence="10" type="ORF">SAMN05192586_102118</name>
</gene>
<dbReference type="SUPFAM" id="SSF53448">
    <property type="entry name" value="Nucleotide-diphospho-sugar transferases"/>
    <property type="match status" value="1"/>
</dbReference>
<sequence length="391" mass="41671">MFWIWFVLAVGQCALLFILARTGEGLPRRAQEDAAAADAVPKAQWPAAALIIPVAGTDPRMESALRSLLSQDYPGLAPVLVTAEEQEPAAALIGRLQKDFPAARHVTAGPAQGCGQKNCNLLAGVEAVGDAAEIYLFADSTHQAAPDFARQLAAPIVRGEAPFATGYHAVEPGDSQTATLGYALCVMLMRLLQAVGGFTQLWGGAMGMSRAAFEKYGVRSLWSETVVDDCSLTALLQARGADVRLCPGALLRTAASNYAPQVWRAWMDRQVLFLRFCMPGQWLLLGLLAVMTAVPVLCAALALLGWLLQLGGGAGALLTLFWLAATGGALYLWRALLPRPVPLARWLWAYVRAVCLFARVYAASAAATGIVWRGIRYTVGRGGVVRAAARP</sequence>
<keyword evidence="11" id="KW-1185">Reference proteome</keyword>
<comment type="pathway">
    <text evidence="3">Sphingolipid metabolism.</text>
</comment>
<dbReference type="PANTHER" id="PTHR12726:SF0">
    <property type="entry name" value="CERAMIDE GLUCOSYLTRANSFERASE"/>
    <property type="match status" value="1"/>
</dbReference>
<evidence type="ECO:0000256" key="1">
    <source>
        <dbReference type="ARBA" id="ARBA00004141"/>
    </source>
</evidence>
<dbReference type="InterPro" id="IPR029044">
    <property type="entry name" value="Nucleotide-diphossugar_trans"/>
</dbReference>
<dbReference type="Proteomes" id="UP000199355">
    <property type="component" value="Unassembled WGS sequence"/>
</dbReference>
<evidence type="ECO:0000256" key="8">
    <source>
        <dbReference type="ARBA" id="ARBA00023136"/>
    </source>
</evidence>
<comment type="pathway">
    <text evidence="2">Lipid metabolism; sphingolipid metabolism.</text>
</comment>
<evidence type="ECO:0000256" key="3">
    <source>
        <dbReference type="ARBA" id="ARBA00004991"/>
    </source>
</evidence>
<evidence type="ECO:0000256" key="6">
    <source>
        <dbReference type="ARBA" id="ARBA00022692"/>
    </source>
</evidence>
<dbReference type="Gene3D" id="3.90.550.10">
    <property type="entry name" value="Spore Coat Polysaccharide Biosynthesis Protein SpsA, Chain A"/>
    <property type="match status" value="1"/>
</dbReference>
<keyword evidence="7 9" id="KW-1133">Transmembrane helix</keyword>
<keyword evidence="8 9" id="KW-0472">Membrane</keyword>
<dbReference type="GO" id="GO:0008120">
    <property type="term" value="F:ceramide glucosyltransferase activity"/>
    <property type="evidence" value="ECO:0007669"/>
    <property type="project" value="TreeGrafter"/>
</dbReference>
<feature type="transmembrane region" description="Helical" evidence="9">
    <location>
        <begin position="315"/>
        <end position="334"/>
    </location>
</feature>
<evidence type="ECO:0000256" key="7">
    <source>
        <dbReference type="ARBA" id="ARBA00022989"/>
    </source>
</evidence>
<evidence type="ECO:0000256" key="9">
    <source>
        <dbReference type="SAM" id="Phobius"/>
    </source>
</evidence>
<feature type="transmembrane region" description="Helical" evidence="9">
    <location>
        <begin position="282"/>
        <end position="308"/>
    </location>
</feature>
<dbReference type="OrthoDB" id="128106at2"/>
<comment type="subcellular location">
    <subcellularLocation>
        <location evidence="1">Membrane</location>
        <topology evidence="1">Multi-pass membrane protein</topology>
    </subcellularLocation>
</comment>
<evidence type="ECO:0000256" key="4">
    <source>
        <dbReference type="ARBA" id="ARBA00022676"/>
    </source>
</evidence>
<evidence type="ECO:0000313" key="11">
    <source>
        <dbReference type="Proteomes" id="UP000199355"/>
    </source>
</evidence>
<keyword evidence="6 9" id="KW-0812">Transmembrane</keyword>
<keyword evidence="4" id="KW-0328">Glycosyltransferase</keyword>
<evidence type="ECO:0000313" key="10">
    <source>
        <dbReference type="EMBL" id="SDF17657.1"/>
    </source>
</evidence>
<evidence type="ECO:0000256" key="2">
    <source>
        <dbReference type="ARBA" id="ARBA00004760"/>
    </source>
</evidence>
<dbReference type="GO" id="GO:0016020">
    <property type="term" value="C:membrane"/>
    <property type="evidence" value="ECO:0007669"/>
    <property type="project" value="UniProtKB-SubCell"/>
</dbReference>
<dbReference type="PANTHER" id="PTHR12726">
    <property type="entry name" value="CERAMIDE GLUCOSYLTRANSFERASE"/>
    <property type="match status" value="1"/>
</dbReference>
<organism evidence="10 11">
    <name type="scientific">Desulfovibrio legallii</name>
    <dbReference type="NCBI Taxonomy" id="571438"/>
    <lineage>
        <taxon>Bacteria</taxon>
        <taxon>Pseudomonadati</taxon>
        <taxon>Thermodesulfobacteriota</taxon>
        <taxon>Desulfovibrionia</taxon>
        <taxon>Desulfovibrionales</taxon>
        <taxon>Desulfovibrionaceae</taxon>
        <taxon>Desulfovibrio</taxon>
    </lineage>
</organism>
<dbReference type="GO" id="GO:0006679">
    <property type="term" value="P:glucosylceramide biosynthetic process"/>
    <property type="evidence" value="ECO:0007669"/>
    <property type="project" value="TreeGrafter"/>
</dbReference>